<protein>
    <submittedName>
        <fullName evidence="3">Os01g0778700 protein</fullName>
    </submittedName>
</protein>
<reference evidence="3" key="1">
    <citation type="submission" date="2016-11" db="UniProtKB">
        <authorList>
            <consortium name="WormBaseParasite"/>
        </authorList>
    </citation>
    <scope>IDENTIFICATION</scope>
</reference>
<dbReference type="AlphaFoldDB" id="A0A1I8F4E5"/>
<feature type="compositionally biased region" description="Low complexity" evidence="1">
    <location>
        <begin position="124"/>
        <end position="137"/>
    </location>
</feature>
<sequence>PSDRALTAAAAVRADFVCSLFWPGAAEPYDSTSHLTTFGQAGRPPRLLPPWLLRERRCRRCRHHLSGPGVLPFALWANPLESLQPARLTPRLGTSSMLAAVSTPWPLTAPCRGPPMRTSSRRLSPGAAAPPSSSMSPSPVPALNPCATPRFSRQLPPPYSASSSSSAAGIRTGDLSWSQSMRRMDYGQ</sequence>
<evidence type="ECO:0000256" key="1">
    <source>
        <dbReference type="SAM" id="MobiDB-lite"/>
    </source>
</evidence>
<evidence type="ECO:0000313" key="3">
    <source>
        <dbReference type="WBParaSite" id="maker-unitig_20197-snap-gene-0.2-mRNA-1"/>
    </source>
</evidence>
<keyword evidence="2" id="KW-1185">Reference proteome</keyword>
<name>A0A1I8F4E5_9PLAT</name>
<accession>A0A1I8F4E5</accession>
<dbReference type="Proteomes" id="UP000095280">
    <property type="component" value="Unplaced"/>
</dbReference>
<organism evidence="2 3">
    <name type="scientific">Macrostomum lignano</name>
    <dbReference type="NCBI Taxonomy" id="282301"/>
    <lineage>
        <taxon>Eukaryota</taxon>
        <taxon>Metazoa</taxon>
        <taxon>Spiralia</taxon>
        <taxon>Lophotrochozoa</taxon>
        <taxon>Platyhelminthes</taxon>
        <taxon>Rhabditophora</taxon>
        <taxon>Macrostomorpha</taxon>
        <taxon>Macrostomida</taxon>
        <taxon>Macrostomidae</taxon>
        <taxon>Macrostomum</taxon>
    </lineage>
</organism>
<dbReference type="WBParaSite" id="maker-unitig_20197-snap-gene-0.2-mRNA-1">
    <property type="protein sequence ID" value="maker-unitig_20197-snap-gene-0.2-mRNA-1"/>
    <property type="gene ID" value="maker-unitig_20197-snap-gene-0.2"/>
</dbReference>
<feature type="region of interest" description="Disordered" evidence="1">
    <location>
        <begin position="109"/>
        <end position="188"/>
    </location>
</feature>
<evidence type="ECO:0000313" key="2">
    <source>
        <dbReference type="Proteomes" id="UP000095280"/>
    </source>
</evidence>
<proteinExistence type="predicted"/>